<evidence type="ECO:0000256" key="3">
    <source>
        <dbReference type="ARBA" id="ARBA00023004"/>
    </source>
</evidence>
<organism evidence="6 7">
    <name type="scientific">Archaeoglobus veneficus (strain DSM 11195 / SNP6)</name>
    <dbReference type="NCBI Taxonomy" id="693661"/>
    <lineage>
        <taxon>Archaea</taxon>
        <taxon>Methanobacteriati</taxon>
        <taxon>Methanobacteriota</taxon>
        <taxon>Archaeoglobi</taxon>
        <taxon>Archaeoglobales</taxon>
        <taxon>Archaeoglobaceae</taxon>
        <taxon>Archaeoglobus</taxon>
    </lineage>
</organism>
<keyword evidence="4" id="KW-0411">Iron-sulfur</keyword>
<dbReference type="eggNOG" id="arCOG02475">
    <property type="taxonomic scope" value="Archaea"/>
</dbReference>
<dbReference type="EMBL" id="CP002588">
    <property type="protein sequence ID" value="AEA46559.1"/>
    <property type="molecule type" value="Genomic_DNA"/>
</dbReference>
<dbReference type="AlphaFoldDB" id="F2KQC6"/>
<gene>
    <name evidence="6" type="ordered locus">Arcve_0532</name>
</gene>
<evidence type="ECO:0000256" key="1">
    <source>
        <dbReference type="ARBA" id="ARBA00022723"/>
    </source>
</evidence>
<sequence>MCEPVIIAFCCYHCSYEAADRAGGARKEYPENVRIIRVPCTGRIEPEFIMKAFKCGADGVLVLGCRPGGCHFKVGNYKAYGRYLLLRKILKSVGVEEERIKFDWVDASEDDRFVRILTEFVEKIRGLKKL</sequence>
<dbReference type="GO" id="GO:0016491">
    <property type="term" value="F:oxidoreductase activity"/>
    <property type="evidence" value="ECO:0007669"/>
    <property type="project" value="UniProtKB-KW"/>
</dbReference>
<dbReference type="OrthoDB" id="371828at2157"/>
<protein>
    <submittedName>
        <fullName evidence="6">Methyl-viologen-reducing hydrogenase delta subunit</fullName>
    </submittedName>
</protein>
<feature type="domain" description="F420-non-reducing hydrogenase iron-sulfur subunit D" evidence="5">
    <location>
        <begin position="6"/>
        <end position="127"/>
    </location>
</feature>
<dbReference type="KEGG" id="ave:Arcve_0532"/>
<evidence type="ECO:0000256" key="2">
    <source>
        <dbReference type="ARBA" id="ARBA00023002"/>
    </source>
</evidence>
<evidence type="ECO:0000256" key="4">
    <source>
        <dbReference type="ARBA" id="ARBA00023014"/>
    </source>
</evidence>
<dbReference type="RefSeq" id="WP_013683233.1">
    <property type="nucleotide sequence ID" value="NC_015320.1"/>
</dbReference>
<dbReference type="Pfam" id="PF02662">
    <property type="entry name" value="FlpD"/>
    <property type="match status" value="1"/>
</dbReference>
<keyword evidence="7" id="KW-1185">Reference proteome</keyword>
<dbReference type="Proteomes" id="UP000008136">
    <property type="component" value="Chromosome"/>
</dbReference>
<dbReference type="GeneID" id="10393628"/>
<keyword evidence="2" id="KW-0560">Oxidoreductase</keyword>
<evidence type="ECO:0000313" key="6">
    <source>
        <dbReference type="EMBL" id="AEA46559.1"/>
    </source>
</evidence>
<evidence type="ECO:0000313" key="7">
    <source>
        <dbReference type="Proteomes" id="UP000008136"/>
    </source>
</evidence>
<accession>F2KQC6</accession>
<reference evidence="6 7" key="1">
    <citation type="submission" date="2011-03" db="EMBL/GenBank/DDBJ databases">
        <title>The complete genome of Archaeoglobus veneficus SNP6.</title>
        <authorList>
            <consortium name="US DOE Joint Genome Institute (JGI-PGF)"/>
            <person name="Lucas S."/>
            <person name="Copeland A."/>
            <person name="Lapidus A."/>
            <person name="Bruce D."/>
            <person name="Goodwin L."/>
            <person name="Pitluck S."/>
            <person name="Kyrpides N."/>
            <person name="Mavromatis K."/>
            <person name="Pagani I."/>
            <person name="Ivanova N."/>
            <person name="Mikhailova N."/>
            <person name="Lu M."/>
            <person name="Detter J.C."/>
            <person name="Tapia R."/>
            <person name="Han C."/>
            <person name="Land M."/>
            <person name="Hauser L."/>
            <person name="Markowitz V."/>
            <person name="Cheng J.-F."/>
            <person name="Hugenholtz P."/>
            <person name="Woyke T."/>
            <person name="Wu D."/>
            <person name="Spring S."/>
            <person name="Brambilla E."/>
            <person name="Klenk H.-P."/>
            <person name="Eisen J.A."/>
        </authorList>
    </citation>
    <scope>NUCLEOTIDE SEQUENCE [LARGE SCALE GENOMIC DNA]</scope>
    <source>
        <strain>SNP6</strain>
    </source>
</reference>
<evidence type="ECO:0000259" key="5">
    <source>
        <dbReference type="Pfam" id="PF02662"/>
    </source>
</evidence>
<proteinExistence type="predicted"/>
<name>F2KQC6_ARCVS</name>
<dbReference type="InterPro" id="IPR003813">
    <property type="entry name" value="MvhD/FlpD"/>
</dbReference>
<keyword evidence="1" id="KW-0479">Metal-binding</keyword>
<dbReference type="HOGENOM" id="CLU_095272_2_0_2"/>
<dbReference type="GO" id="GO:0051536">
    <property type="term" value="F:iron-sulfur cluster binding"/>
    <property type="evidence" value="ECO:0007669"/>
    <property type="project" value="UniProtKB-KW"/>
</dbReference>
<dbReference type="GO" id="GO:0046872">
    <property type="term" value="F:metal ion binding"/>
    <property type="evidence" value="ECO:0007669"/>
    <property type="project" value="UniProtKB-KW"/>
</dbReference>
<keyword evidence="3" id="KW-0408">Iron</keyword>
<dbReference type="STRING" id="693661.Arcve_0532"/>